<accession>A0ABU5JLZ8</accession>
<dbReference type="EMBL" id="JAXOTQ010000050">
    <property type="protein sequence ID" value="MDZ5493642.1"/>
    <property type="molecule type" value="Genomic_DNA"/>
</dbReference>
<gene>
    <name evidence="3" type="ORF">U2F25_29990</name>
</gene>
<keyword evidence="2" id="KW-1133">Transmembrane helix</keyword>
<feature type="transmembrane region" description="Helical" evidence="2">
    <location>
        <begin position="67"/>
        <end position="88"/>
    </location>
</feature>
<dbReference type="Proteomes" id="UP001290101">
    <property type="component" value="Unassembled WGS sequence"/>
</dbReference>
<proteinExistence type="predicted"/>
<evidence type="ECO:0000313" key="4">
    <source>
        <dbReference type="Proteomes" id="UP001290101"/>
    </source>
</evidence>
<keyword evidence="2" id="KW-0812">Transmembrane</keyword>
<feature type="region of interest" description="Disordered" evidence="1">
    <location>
        <begin position="1"/>
        <end position="57"/>
    </location>
</feature>
<feature type="compositionally biased region" description="Basic and acidic residues" evidence="1">
    <location>
        <begin position="11"/>
        <end position="24"/>
    </location>
</feature>
<name>A0ABU5JLZ8_9ACTN</name>
<sequence>MDLAGGDLDEEQHVDPLEHHRVDGEEVAGQDRVGLGGQELPPGRSGPSGCRVDPGLVEDSTNLGRSALVQIGAVGGGVLLVAIAALVLSRRLRWRVVS</sequence>
<evidence type="ECO:0000256" key="2">
    <source>
        <dbReference type="SAM" id="Phobius"/>
    </source>
</evidence>
<keyword evidence="2" id="KW-0472">Membrane</keyword>
<evidence type="ECO:0000256" key="1">
    <source>
        <dbReference type="SAM" id="MobiDB-lite"/>
    </source>
</evidence>
<reference evidence="3 4" key="1">
    <citation type="submission" date="2023-12" db="EMBL/GenBank/DDBJ databases">
        <title>Micromonospora sp. nov., isolated from Atacama Desert.</title>
        <authorList>
            <person name="Carro L."/>
            <person name="Golinska P."/>
            <person name="Klenk H.-P."/>
            <person name="Goodfellow M."/>
        </authorList>
    </citation>
    <scope>NUCLEOTIDE SEQUENCE [LARGE SCALE GENOMIC DNA]</scope>
    <source>
        <strain evidence="3 4">4G53</strain>
    </source>
</reference>
<keyword evidence="4" id="KW-1185">Reference proteome</keyword>
<comment type="caution">
    <text evidence="3">The sequence shown here is derived from an EMBL/GenBank/DDBJ whole genome shotgun (WGS) entry which is preliminary data.</text>
</comment>
<protein>
    <submittedName>
        <fullName evidence="3">Uncharacterized protein</fullName>
    </submittedName>
</protein>
<organism evidence="3 4">
    <name type="scientific">Micromonospora sicca</name>
    <dbReference type="NCBI Taxonomy" id="2202420"/>
    <lineage>
        <taxon>Bacteria</taxon>
        <taxon>Bacillati</taxon>
        <taxon>Actinomycetota</taxon>
        <taxon>Actinomycetes</taxon>
        <taxon>Micromonosporales</taxon>
        <taxon>Micromonosporaceae</taxon>
        <taxon>Micromonospora</taxon>
    </lineage>
</organism>
<evidence type="ECO:0000313" key="3">
    <source>
        <dbReference type="EMBL" id="MDZ5493642.1"/>
    </source>
</evidence>